<keyword evidence="6" id="KW-0808">Transferase</keyword>
<dbReference type="InterPro" id="IPR052527">
    <property type="entry name" value="Metal_cation-efflux_comp"/>
</dbReference>
<evidence type="ECO:0000313" key="7">
    <source>
        <dbReference type="Proteomes" id="UP000035352"/>
    </source>
</evidence>
<dbReference type="KEGG" id="pbh:AAW51_3062"/>
<name>A0A0G3BP33_9BURK</name>
<feature type="transmembrane region" description="Helical" evidence="5">
    <location>
        <begin position="28"/>
        <end position="45"/>
    </location>
</feature>
<organism evidence="6 7">
    <name type="scientific">Caldimonas brevitalea</name>
    <dbReference type="NCBI Taxonomy" id="413882"/>
    <lineage>
        <taxon>Bacteria</taxon>
        <taxon>Pseudomonadati</taxon>
        <taxon>Pseudomonadota</taxon>
        <taxon>Betaproteobacteria</taxon>
        <taxon>Burkholderiales</taxon>
        <taxon>Sphaerotilaceae</taxon>
        <taxon>Caldimonas</taxon>
    </lineage>
</organism>
<dbReference type="Proteomes" id="UP000035352">
    <property type="component" value="Chromosome"/>
</dbReference>
<feature type="transmembrane region" description="Helical" evidence="5">
    <location>
        <begin position="90"/>
        <end position="109"/>
    </location>
</feature>
<feature type="transmembrane region" description="Helical" evidence="5">
    <location>
        <begin position="145"/>
        <end position="170"/>
    </location>
</feature>
<dbReference type="EMBL" id="CP011371">
    <property type="protein sequence ID" value="AKJ29753.1"/>
    <property type="molecule type" value="Genomic_DNA"/>
</dbReference>
<dbReference type="STRING" id="413882.AAW51_3062"/>
<dbReference type="GO" id="GO:0004671">
    <property type="term" value="F:protein C-terminal S-isoprenylcysteine carboxyl O-methyltransferase activity"/>
    <property type="evidence" value="ECO:0007669"/>
    <property type="project" value="InterPro"/>
</dbReference>
<evidence type="ECO:0000256" key="3">
    <source>
        <dbReference type="ARBA" id="ARBA00022989"/>
    </source>
</evidence>
<keyword evidence="3 5" id="KW-1133">Transmembrane helix</keyword>
<dbReference type="GO" id="GO:0032259">
    <property type="term" value="P:methylation"/>
    <property type="evidence" value="ECO:0007669"/>
    <property type="project" value="UniProtKB-KW"/>
</dbReference>
<evidence type="ECO:0000313" key="6">
    <source>
        <dbReference type="EMBL" id="AKJ29753.1"/>
    </source>
</evidence>
<accession>A0A0G3BP33</accession>
<gene>
    <name evidence="6" type="ORF">AAW51_3062</name>
</gene>
<sequence>MLIAVIGILLMLLLGGWRALTATGPTRALLAGLAFVYVVWILSEFRITASAKSQDTRTDGATCEAYATARFITMACAFGFESIWSSTGAWLPIGLSLFAAGIGLRAWAIRTLGQAYSHRVRTPDGEAIVDTGPYRVLRHPAYAGMLLAHVGVLVLCFNGWLLAALCGVFVPALVCRIRVEEAHLLQMPAYRAFAAGRARLAPGVW</sequence>
<dbReference type="PANTHER" id="PTHR43847:SF1">
    <property type="entry name" value="BLL3993 PROTEIN"/>
    <property type="match status" value="1"/>
</dbReference>
<evidence type="ECO:0000256" key="5">
    <source>
        <dbReference type="SAM" id="Phobius"/>
    </source>
</evidence>
<keyword evidence="7" id="KW-1185">Reference proteome</keyword>
<reference evidence="6 7" key="1">
    <citation type="submission" date="2015-05" db="EMBL/GenBank/DDBJ databases">
        <authorList>
            <person name="Tang B."/>
            <person name="Yu Y."/>
        </authorList>
    </citation>
    <scope>NUCLEOTIDE SEQUENCE [LARGE SCALE GENOMIC DNA]</scope>
    <source>
        <strain evidence="6 7">DSM 7029</strain>
    </source>
</reference>
<evidence type="ECO:0000256" key="1">
    <source>
        <dbReference type="ARBA" id="ARBA00004141"/>
    </source>
</evidence>
<dbReference type="InterPro" id="IPR007269">
    <property type="entry name" value="ICMT_MeTrfase"/>
</dbReference>
<evidence type="ECO:0000256" key="4">
    <source>
        <dbReference type="ARBA" id="ARBA00023136"/>
    </source>
</evidence>
<dbReference type="AlphaFoldDB" id="A0A0G3BP33"/>
<dbReference type="GO" id="GO:0016020">
    <property type="term" value="C:membrane"/>
    <property type="evidence" value="ECO:0007669"/>
    <property type="project" value="UniProtKB-SubCell"/>
</dbReference>
<dbReference type="PANTHER" id="PTHR43847">
    <property type="entry name" value="BLL3993 PROTEIN"/>
    <property type="match status" value="1"/>
</dbReference>
<comment type="subcellular location">
    <subcellularLocation>
        <location evidence="1">Membrane</location>
        <topology evidence="1">Multi-pass membrane protein</topology>
    </subcellularLocation>
</comment>
<proteinExistence type="predicted"/>
<dbReference type="Pfam" id="PF04140">
    <property type="entry name" value="ICMT"/>
    <property type="match status" value="1"/>
</dbReference>
<protein>
    <submittedName>
        <fullName evidence="6">Protein-S-isoprenylcysteine methyltransferase</fullName>
    </submittedName>
</protein>
<keyword evidence="2 5" id="KW-0812">Transmembrane</keyword>
<keyword evidence="4 5" id="KW-0472">Membrane</keyword>
<keyword evidence="6" id="KW-0489">Methyltransferase</keyword>
<evidence type="ECO:0000256" key="2">
    <source>
        <dbReference type="ARBA" id="ARBA00022692"/>
    </source>
</evidence>
<dbReference type="Gene3D" id="1.20.120.1630">
    <property type="match status" value="1"/>
</dbReference>